<organism evidence="9">
    <name type="scientific">Ryegrass mottle virus</name>
    <dbReference type="NCBI Taxonomy" id="119910"/>
    <lineage>
        <taxon>Viruses</taxon>
        <taxon>Riboviria</taxon>
        <taxon>Orthornavirae</taxon>
        <taxon>Pisuviricota</taxon>
        <taxon>Pisoniviricetes</taxon>
        <taxon>Sobelivirales</taxon>
        <taxon>Solemoviridae</taxon>
        <taxon>Sobemovirus</taxon>
        <taxon>Sobemovirus RGMOV</taxon>
    </lineage>
</organism>
<evidence type="ECO:0000313" key="9">
    <source>
        <dbReference type="EMBL" id="QIJ70037.1"/>
    </source>
</evidence>
<reference evidence="9" key="1">
    <citation type="submission" date="2020-02" db="EMBL/GenBank/DDBJ databases">
        <title>Comparative analysis of RNA virome composition in rabbits and associated ectoparasites.</title>
        <authorList>
            <person name="Mahar J.E."/>
            <person name="Shi M."/>
            <person name="Hall R.N."/>
            <person name="Strive T."/>
            <person name="Holmes E.C."/>
        </authorList>
    </citation>
    <scope>NUCLEOTIDE SEQUENCE</scope>
    <source>
        <strain evidence="9">GUNCC_DN53883-16</strain>
    </source>
</reference>
<dbReference type="SUPFAM" id="SSF88633">
    <property type="entry name" value="Positive stranded ssRNA viruses"/>
    <property type="match status" value="1"/>
</dbReference>
<keyword evidence="6" id="KW-1142">T=3 icosahedral capsid protein</keyword>
<evidence type="ECO:0000256" key="3">
    <source>
        <dbReference type="ARBA" id="ARBA00018091"/>
    </source>
</evidence>
<evidence type="ECO:0000256" key="2">
    <source>
        <dbReference type="ARBA" id="ARBA00007446"/>
    </source>
</evidence>
<feature type="region of interest" description="Disordered" evidence="7">
    <location>
        <begin position="1"/>
        <end position="43"/>
    </location>
</feature>
<comment type="similarity">
    <text evidence="2">Belongs to the icosahedral plant coat protein family.</text>
</comment>
<evidence type="ECO:0000256" key="5">
    <source>
        <dbReference type="ARBA" id="ARBA00022844"/>
    </source>
</evidence>
<dbReference type="InterPro" id="IPR000937">
    <property type="entry name" value="Capsid_prot_S-dom_vir"/>
</dbReference>
<evidence type="ECO:0000256" key="4">
    <source>
        <dbReference type="ARBA" id="ARBA00022561"/>
    </source>
</evidence>
<keyword evidence="4 9" id="KW-0167">Capsid protein</keyword>
<protein>
    <recommendedName>
        <fullName evidence="3">Capsid protein</fullName>
    </recommendedName>
</protein>
<name>A0A6G7PSK2_9VIRU</name>
<evidence type="ECO:0000256" key="1">
    <source>
        <dbReference type="ARBA" id="ARBA00004328"/>
    </source>
</evidence>
<feature type="domain" description="Icosahedral viral capsid protein S" evidence="8">
    <location>
        <begin position="38"/>
        <end position="229"/>
    </location>
</feature>
<keyword evidence="5" id="KW-0946">Virion</keyword>
<sequence length="235" mass="25681">MARKKGKSASQVIVLKEKSRKKRQKSRGQQPTRQVTPVSAPAAMGTQITYRGPQVVTQYGDITPAKNSGSLVRVTSSATAGTEVSGTVLFNVRNATELPWLSGQGSRYSKYRVRYAHFTWEPIVGSNTNGEVAMAMLYDVADVTNITIERLMQTRGGTWGPIWSPTRKRLSYDPEHASLPWYLSGVSSGAAAGNIQTPFQIAWAAQSSLVSTTLGRIMAEYLVELTDPVDVTINR</sequence>
<comment type="subcellular location">
    <subcellularLocation>
        <location evidence="1">Virion</location>
    </subcellularLocation>
</comment>
<dbReference type="GO" id="GO:0005198">
    <property type="term" value="F:structural molecule activity"/>
    <property type="evidence" value="ECO:0007669"/>
    <property type="project" value="InterPro"/>
</dbReference>
<dbReference type="GO" id="GO:0039617">
    <property type="term" value="C:T=3 icosahedral viral capsid"/>
    <property type="evidence" value="ECO:0007669"/>
    <property type="project" value="UniProtKB-KW"/>
</dbReference>
<evidence type="ECO:0000256" key="6">
    <source>
        <dbReference type="ARBA" id="ARBA00023060"/>
    </source>
</evidence>
<evidence type="ECO:0000256" key="7">
    <source>
        <dbReference type="SAM" id="MobiDB-lite"/>
    </source>
</evidence>
<dbReference type="Gene3D" id="2.60.120.20">
    <property type="match status" value="1"/>
</dbReference>
<evidence type="ECO:0000259" key="8">
    <source>
        <dbReference type="Pfam" id="PF00729"/>
    </source>
</evidence>
<dbReference type="EMBL" id="MT129760">
    <property type="protein sequence ID" value="QIJ70037.1"/>
    <property type="molecule type" value="Genomic_RNA"/>
</dbReference>
<accession>A0A6G7PSK2</accession>
<dbReference type="InterPro" id="IPR029053">
    <property type="entry name" value="Viral_coat"/>
</dbReference>
<dbReference type="Pfam" id="PF00729">
    <property type="entry name" value="Viral_coat"/>
    <property type="match status" value="1"/>
</dbReference>
<proteinExistence type="inferred from homology"/>